<dbReference type="EMBL" id="RAWE01000283">
    <property type="protein sequence ID" value="RKG95112.1"/>
    <property type="molecule type" value="Genomic_DNA"/>
</dbReference>
<feature type="non-terminal residue" evidence="1">
    <location>
        <position position="67"/>
    </location>
</feature>
<protein>
    <submittedName>
        <fullName evidence="1">Uncharacterized protein</fullName>
    </submittedName>
</protein>
<comment type="caution">
    <text evidence="1">The sequence shown here is derived from an EMBL/GenBank/DDBJ whole genome shotgun (WGS) entry which is preliminary data.</text>
</comment>
<organism evidence="1 2">
    <name type="scientific">Corallococcus carmarthensis</name>
    <dbReference type="NCBI Taxonomy" id="2316728"/>
    <lineage>
        <taxon>Bacteria</taxon>
        <taxon>Pseudomonadati</taxon>
        <taxon>Myxococcota</taxon>
        <taxon>Myxococcia</taxon>
        <taxon>Myxococcales</taxon>
        <taxon>Cystobacterineae</taxon>
        <taxon>Myxococcaceae</taxon>
        <taxon>Corallococcus</taxon>
    </lineage>
</organism>
<reference evidence="2" key="1">
    <citation type="submission" date="2018-09" db="EMBL/GenBank/DDBJ databases">
        <authorList>
            <person name="Livingstone P.G."/>
            <person name="Whitworth D.E."/>
        </authorList>
    </citation>
    <scope>NUCLEOTIDE SEQUENCE [LARGE SCALE GENOMIC DNA]</scope>
    <source>
        <strain evidence="2">CA043D</strain>
    </source>
</reference>
<dbReference type="Proteomes" id="UP000268313">
    <property type="component" value="Unassembled WGS sequence"/>
</dbReference>
<accession>A0A3A8JH60</accession>
<gene>
    <name evidence="1" type="ORF">D7X32_40090</name>
</gene>
<dbReference type="AlphaFoldDB" id="A0A3A8JH60"/>
<name>A0A3A8JH60_9BACT</name>
<keyword evidence="2" id="KW-1185">Reference proteome</keyword>
<sequence length="67" mass="7374">MRRFVPPWVWGVLLLGPVGAFALDAGLPPAAGVVPERGTPLLDLLPPVFFTRPLWVLETWQWLGLAV</sequence>
<evidence type="ECO:0000313" key="2">
    <source>
        <dbReference type="Proteomes" id="UP000268313"/>
    </source>
</evidence>
<proteinExistence type="predicted"/>
<evidence type="ECO:0000313" key="1">
    <source>
        <dbReference type="EMBL" id="RKG95112.1"/>
    </source>
</evidence>